<gene>
    <name evidence="2" type="ORF">GCM10017056_35150</name>
</gene>
<keyword evidence="3" id="KW-1185">Reference proteome</keyword>
<dbReference type="InterPro" id="IPR052345">
    <property type="entry name" value="Rad_response_metalloprotease"/>
</dbReference>
<reference evidence="2" key="1">
    <citation type="journal article" date="2014" name="Int. J. Syst. Evol. Microbiol.">
        <title>Complete genome sequence of Corynebacterium casei LMG S-19264T (=DSM 44701T), isolated from a smear-ripened cheese.</title>
        <authorList>
            <consortium name="US DOE Joint Genome Institute (JGI-PGF)"/>
            <person name="Walter F."/>
            <person name="Albersmeier A."/>
            <person name="Kalinowski J."/>
            <person name="Ruckert C."/>
        </authorList>
    </citation>
    <scope>NUCLEOTIDE SEQUENCE</scope>
    <source>
        <strain evidence="2">KCTC 42650</strain>
    </source>
</reference>
<evidence type="ECO:0000313" key="2">
    <source>
        <dbReference type="EMBL" id="GHF60601.1"/>
    </source>
</evidence>
<feature type="domain" description="IrrE N-terminal-like" evidence="1">
    <location>
        <begin position="62"/>
        <end position="172"/>
    </location>
</feature>
<dbReference type="EMBL" id="BNCJ01000011">
    <property type="protein sequence ID" value="GHF60601.1"/>
    <property type="molecule type" value="Genomic_DNA"/>
</dbReference>
<dbReference type="Gene3D" id="1.10.10.2910">
    <property type="match status" value="1"/>
</dbReference>
<dbReference type="Proteomes" id="UP000626220">
    <property type="component" value="Unassembled WGS sequence"/>
</dbReference>
<sequence length="286" mass="31856">MELSRFDLAEISAPRRLGQMLHQKLGAIDGAVPIVEIARALDIAEVQLDLFDGFEGMLLTDTRRSTGAILANTRHGNRRARFTVAHELGHFLLERHMLSDDGGFRCLPVDLREYGLAKQHQRQEAEANTFAGEVLAPVARVKPFCSEDPDIRIAQELRDQLDISLEATLRRIIDLSPHALAAVWSVKGRIRYSIKSKAFPYITCNKGTAVPQTTTAFRVITAGKRGATRMDETHPLAWTGRPDIALREQTRVGKDGHAITLLWADLPDEDDDYDGELPELGTPGFR</sequence>
<name>A0A8J3M8P5_9RHOB</name>
<proteinExistence type="predicted"/>
<dbReference type="AlphaFoldDB" id="A0A8J3M8P5"/>
<protein>
    <recommendedName>
        <fullName evidence="1">IrrE N-terminal-like domain-containing protein</fullName>
    </recommendedName>
</protein>
<dbReference type="PANTHER" id="PTHR43236:SF1">
    <property type="entry name" value="BLL7220 PROTEIN"/>
    <property type="match status" value="1"/>
</dbReference>
<accession>A0A8J3M8P5</accession>
<evidence type="ECO:0000313" key="3">
    <source>
        <dbReference type="Proteomes" id="UP000626220"/>
    </source>
</evidence>
<dbReference type="RefSeq" id="WP_189681413.1">
    <property type="nucleotide sequence ID" value="NZ_BNCJ01000011.1"/>
</dbReference>
<reference evidence="2" key="2">
    <citation type="submission" date="2020-09" db="EMBL/GenBank/DDBJ databases">
        <authorList>
            <person name="Sun Q."/>
            <person name="Kim S."/>
        </authorList>
    </citation>
    <scope>NUCLEOTIDE SEQUENCE</scope>
    <source>
        <strain evidence="2">KCTC 42650</strain>
    </source>
</reference>
<comment type="caution">
    <text evidence="2">The sequence shown here is derived from an EMBL/GenBank/DDBJ whole genome shotgun (WGS) entry which is preliminary data.</text>
</comment>
<evidence type="ECO:0000259" key="1">
    <source>
        <dbReference type="Pfam" id="PF06114"/>
    </source>
</evidence>
<organism evidence="2 3">
    <name type="scientific">Seohaeicola zhoushanensis</name>
    <dbReference type="NCBI Taxonomy" id="1569283"/>
    <lineage>
        <taxon>Bacteria</taxon>
        <taxon>Pseudomonadati</taxon>
        <taxon>Pseudomonadota</taxon>
        <taxon>Alphaproteobacteria</taxon>
        <taxon>Rhodobacterales</taxon>
        <taxon>Roseobacteraceae</taxon>
        <taxon>Seohaeicola</taxon>
    </lineage>
</organism>
<dbReference type="InterPro" id="IPR010359">
    <property type="entry name" value="IrrE_HExxH"/>
</dbReference>
<dbReference type="PANTHER" id="PTHR43236">
    <property type="entry name" value="ANTITOXIN HIGA1"/>
    <property type="match status" value="1"/>
</dbReference>
<dbReference type="Pfam" id="PF06114">
    <property type="entry name" value="Peptidase_M78"/>
    <property type="match status" value="1"/>
</dbReference>